<keyword evidence="6" id="KW-1015">Disulfide bond</keyword>
<keyword evidence="4" id="KW-0391">Immunity</keyword>
<dbReference type="InterPro" id="IPR013783">
    <property type="entry name" value="Ig-like_fold"/>
</dbReference>
<gene>
    <name evidence="12" type="primary">LOC127379540</name>
</gene>
<feature type="transmembrane region" description="Helical" evidence="9">
    <location>
        <begin position="164"/>
        <end position="188"/>
    </location>
</feature>
<evidence type="ECO:0000256" key="2">
    <source>
        <dbReference type="ARBA" id="ARBA00022475"/>
    </source>
</evidence>
<evidence type="ECO:0000313" key="13">
    <source>
        <dbReference type="Proteomes" id="UP000694389"/>
    </source>
</evidence>
<dbReference type="GO" id="GO:0005886">
    <property type="term" value="C:plasma membrane"/>
    <property type="evidence" value="ECO:0007669"/>
    <property type="project" value="UniProtKB-SubCell"/>
</dbReference>
<accession>A0A8P4G1E7</accession>
<dbReference type="InterPro" id="IPR013106">
    <property type="entry name" value="Ig_V-set"/>
</dbReference>
<feature type="domain" description="Ig-like" evidence="11">
    <location>
        <begin position="10"/>
        <end position="103"/>
    </location>
</feature>
<evidence type="ECO:0000313" key="12">
    <source>
        <dbReference type="Ensembl" id="ENSDLAP00005070675.1"/>
    </source>
</evidence>
<dbReference type="RefSeq" id="XP_051285202.1">
    <property type="nucleotide sequence ID" value="XM_051429242.1"/>
</dbReference>
<dbReference type="InterPro" id="IPR003599">
    <property type="entry name" value="Ig_sub"/>
</dbReference>
<dbReference type="Proteomes" id="UP000694389">
    <property type="component" value="Unassembled WGS sequence"/>
</dbReference>
<keyword evidence="9" id="KW-1133">Transmembrane helix</keyword>
<dbReference type="AlphaFoldDB" id="A0A8P4G1E7"/>
<feature type="signal peptide" evidence="10">
    <location>
        <begin position="1"/>
        <end position="16"/>
    </location>
</feature>
<dbReference type="Gene3D" id="2.60.40.10">
    <property type="entry name" value="Immunoglobulins"/>
    <property type="match status" value="1"/>
</dbReference>
<dbReference type="InterPro" id="IPR036179">
    <property type="entry name" value="Ig-like_dom_sf"/>
</dbReference>
<feature type="chain" id="PRO_5035743474" description="Ig-like domain-containing protein" evidence="10">
    <location>
        <begin position="17"/>
        <end position="258"/>
    </location>
</feature>
<dbReference type="SMART" id="SM00409">
    <property type="entry name" value="IG"/>
    <property type="match status" value="1"/>
</dbReference>
<evidence type="ECO:0000259" key="11">
    <source>
        <dbReference type="PROSITE" id="PS50835"/>
    </source>
</evidence>
<dbReference type="OMA" id="GEANFFC"/>
<reference evidence="12" key="2">
    <citation type="submission" date="2025-09" db="UniProtKB">
        <authorList>
            <consortium name="Ensembl"/>
        </authorList>
    </citation>
    <scope>IDENTIFICATION</scope>
</reference>
<evidence type="ECO:0000256" key="8">
    <source>
        <dbReference type="SAM" id="MobiDB-lite"/>
    </source>
</evidence>
<dbReference type="InterPro" id="IPR007110">
    <property type="entry name" value="Ig-like_dom"/>
</dbReference>
<proteinExistence type="predicted"/>
<dbReference type="GO" id="GO:0002376">
    <property type="term" value="P:immune system process"/>
    <property type="evidence" value="ECO:0007669"/>
    <property type="project" value="UniProtKB-KW"/>
</dbReference>
<keyword evidence="2" id="KW-1003">Cell membrane</keyword>
<dbReference type="PROSITE" id="PS50835">
    <property type="entry name" value="IG_LIKE"/>
    <property type="match status" value="1"/>
</dbReference>
<keyword evidence="7" id="KW-0325">Glycoprotein</keyword>
<feature type="region of interest" description="Disordered" evidence="8">
    <location>
        <begin position="232"/>
        <end position="258"/>
    </location>
</feature>
<evidence type="ECO:0000256" key="5">
    <source>
        <dbReference type="ARBA" id="ARBA00023136"/>
    </source>
</evidence>
<dbReference type="InterPro" id="IPR052051">
    <property type="entry name" value="TCR_complex_component"/>
</dbReference>
<comment type="subcellular location">
    <subcellularLocation>
        <location evidence="1">Cell membrane</location>
    </subcellularLocation>
</comment>
<sequence length="258" mass="28883">MFEFYVLLVPLFGADGTVLYTNPGHSVTLPCFYDARVKYLSWYKQVAGEQPHIISSVYKHSPDSNSFHNQFKHDKRFSVHAGEGFYHLNISNVQDSDSAMYYCGKIIIVVPEFENGIFLDLKQSGHSSFPLQPVFDTMKPGGSVTPNCTVHADVGEKHEDTSSVLVLCVAATLLVSVTVNVVLISILCKMSRRTYLHSGGLHFQPSVPECTTDSQNEEADALQYVSLDFKKRQSKSRTQRSTKEEEVIYSGVRPSDMK</sequence>
<protein>
    <recommendedName>
        <fullName evidence="11">Ig-like domain-containing protein</fullName>
    </recommendedName>
</protein>
<reference evidence="12" key="1">
    <citation type="submission" date="2025-08" db="UniProtKB">
        <authorList>
            <consortium name="Ensembl"/>
        </authorList>
    </citation>
    <scope>IDENTIFICATION</scope>
</reference>
<dbReference type="GO" id="GO:0009617">
    <property type="term" value="P:response to bacterium"/>
    <property type="evidence" value="ECO:0007669"/>
    <property type="project" value="TreeGrafter"/>
</dbReference>
<keyword evidence="9" id="KW-0812">Transmembrane</keyword>
<evidence type="ECO:0000256" key="3">
    <source>
        <dbReference type="ARBA" id="ARBA00022729"/>
    </source>
</evidence>
<keyword evidence="3 10" id="KW-0732">Signal</keyword>
<dbReference type="GeneID" id="127379540"/>
<dbReference type="SUPFAM" id="SSF48726">
    <property type="entry name" value="Immunoglobulin"/>
    <property type="match status" value="1"/>
</dbReference>
<dbReference type="PANTHER" id="PTHR19433:SF127">
    <property type="entry name" value="NITR9"/>
    <property type="match status" value="1"/>
</dbReference>
<dbReference type="GeneTree" id="ENSGT00940000162676"/>
<evidence type="ECO:0000256" key="6">
    <source>
        <dbReference type="ARBA" id="ARBA00023157"/>
    </source>
</evidence>
<evidence type="ECO:0000256" key="10">
    <source>
        <dbReference type="SAM" id="SignalP"/>
    </source>
</evidence>
<organism evidence="12 13">
    <name type="scientific">Dicentrarchus labrax</name>
    <name type="common">European seabass</name>
    <name type="synonym">Morone labrax</name>
    <dbReference type="NCBI Taxonomy" id="13489"/>
    <lineage>
        <taxon>Eukaryota</taxon>
        <taxon>Metazoa</taxon>
        <taxon>Chordata</taxon>
        <taxon>Craniata</taxon>
        <taxon>Vertebrata</taxon>
        <taxon>Euteleostomi</taxon>
        <taxon>Actinopterygii</taxon>
        <taxon>Neopterygii</taxon>
        <taxon>Teleostei</taxon>
        <taxon>Neoteleostei</taxon>
        <taxon>Acanthomorphata</taxon>
        <taxon>Eupercaria</taxon>
        <taxon>Moronidae</taxon>
        <taxon>Dicentrarchus</taxon>
    </lineage>
</organism>
<name>A0A8P4G1E7_DICLA</name>
<dbReference type="SMART" id="SM00406">
    <property type="entry name" value="IGv"/>
    <property type="match status" value="1"/>
</dbReference>
<evidence type="ECO:0000256" key="4">
    <source>
        <dbReference type="ARBA" id="ARBA00022859"/>
    </source>
</evidence>
<keyword evidence="13" id="KW-1185">Reference proteome</keyword>
<keyword evidence="5 9" id="KW-0472">Membrane</keyword>
<dbReference type="Ensembl" id="ENSDLAT00005071434.1">
    <property type="protein sequence ID" value="ENSDLAP00005070675.1"/>
    <property type="gene ID" value="ENSDLAG00005026843.1"/>
</dbReference>
<evidence type="ECO:0000256" key="9">
    <source>
        <dbReference type="SAM" id="Phobius"/>
    </source>
</evidence>
<evidence type="ECO:0000256" key="1">
    <source>
        <dbReference type="ARBA" id="ARBA00004236"/>
    </source>
</evidence>
<dbReference type="Pfam" id="PF07686">
    <property type="entry name" value="V-set"/>
    <property type="match status" value="1"/>
</dbReference>
<evidence type="ECO:0000256" key="7">
    <source>
        <dbReference type="ARBA" id="ARBA00023180"/>
    </source>
</evidence>
<dbReference type="PANTHER" id="PTHR19433">
    <property type="entry name" value="T-CELL RECEPTOR ALPHA CHAIN V REGION-RELATED"/>
    <property type="match status" value="1"/>
</dbReference>